<evidence type="ECO:0000259" key="1">
    <source>
        <dbReference type="Pfam" id="PF12774"/>
    </source>
</evidence>
<dbReference type="EnsemblMetazoa" id="Aqu2.1.02326_001">
    <property type="protein sequence ID" value="Aqu2.1.02326_001"/>
    <property type="gene ID" value="Aqu2.1.02326"/>
</dbReference>
<dbReference type="eggNOG" id="KOG3595">
    <property type="taxonomic scope" value="Eukaryota"/>
</dbReference>
<sequence>ILIQSVCETVVSKLIAEDTPLLHSLLQDVFPGVAYRRAEMAALRKEIAAVCKDCHLVFEEGEQASSQWVDK</sequence>
<dbReference type="InParanoid" id="A0A1X7SJN3"/>
<protein>
    <recommendedName>
        <fullName evidence="1">Dynein heavy chain hydrolytic ATP-binding dynein motor region domain-containing protein</fullName>
    </recommendedName>
</protein>
<dbReference type="Pfam" id="PF12774">
    <property type="entry name" value="AAA_6"/>
    <property type="match status" value="1"/>
</dbReference>
<reference evidence="2" key="1">
    <citation type="submission" date="2017-05" db="UniProtKB">
        <authorList>
            <consortium name="EnsemblMetazoa"/>
        </authorList>
    </citation>
    <scope>IDENTIFICATION</scope>
</reference>
<dbReference type="AlphaFoldDB" id="A0A1X7SJN3"/>
<dbReference type="InterPro" id="IPR043157">
    <property type="entry name" value="Dynein_AAA1S"/>
</dbReference>
<feature type="domain" description="Dynein heavy chain hydrolytic ATP-binding dynein motor region" evidence="1">
    <location>
        <begin position="1"/>
        <end position="59"/>
    </location>
</feature>
<proteinExistence type="predicted"/>
<evidence type="ECO:0000313" key="2">
    <source>
        <dbReference type="EnsemblMetazoa" id="Aqu2.1.02326_001"/>
    </source>
</evidence>
<name>A0A1X7SJN3_AMPQE</name>
<organism evidence="2">
    <name type="scientific">Amphimedon queenslandica</name>
    <name type="common">Sponge</name>
    <dbReference type="NCBI Taxonomy" id="400682"/>
    <lineage>
        <taxon>Eukaryota</taxon>
        <taxon>Metazoa</taxon>
        <taxon>Porifera</taxon>
        <taxon>Demospongiae</taxon>
        <taxon>Heteroscleromorpha</taxon>
        <taxon>Haplosclerida</taxon>
        <taxon>Niphatidae</taxon>
        <taxon>Amphimedon</taxon>
    </lineage>
</organism>
<dbReference type="GO" id="GO:0005524">
    <property type="term" value="F:ATP binding"/>
    <property type="evidence" value="ECO:0007669"/>
    <property type="project" value="InterPro"/>
</dbReference>
<dbReference type="Gene3D" id="1.10.8.710">
    <property type="match status" value="1"/>
</dbReference>
<accession>A0A1X7SJN3</accession>
<dbReference type="InterPro" id="IPR035699">
    <property type="entry name" value="AAA_6"/>
</dbReference>